<feature type="coiled-coil region" evidence="1">
    <location>
        <begin position="45"/>
        <end position="72"/>
    </location>
</feature>
<evidence type="ECO:0000256" key="1">
    <source>
        <dbReference type="SAM" id="Coils"/>
    </source>
</evidence>
<dbReference type="AlphaFoldDB" id="A0A0F9JCF4"/>
<dbReference type="EMBL" id="LAZR01011763">
    <property type="protein sequence ID" value="KKM59976.1"/>
    <property type="molecule type" value="Genomic_DNA"/>
</dbReference>
<accession>A0A0F9JCF4</accession>
<reference evidence="2" key="1">
    <citation type="journal article" date="2015" name="Nature">
        <title>Complex archaea that bridge the gap between prokaryotes and eukaryotes.</title>
        <authorList>
            <person name="Spang A."/>
            <person name="Saw J.H."/>
            <person name="Jorgensen S.L."/>
            <person name="Zaremba-Niedzwiedzka K."/>
            <person name="Martijn J."/>
            <person name="Lind A.E."/>
            <person name="van Eijk R."/>
            <person name="Schleper C."/>
            <person name="Guy L."/>
            <person name="Ettema T.J."/>
        </authorList>
    </citation>
    <scope>NUCLEOTIDE SEQUENCE</scope>
</reference>
<keyword evidence="1" id="KW-0175">Coiled coil</keyword>
<organism evidence="2">
    <name type="scientific">marine sediment metagenome</name>
    <dbReference type="NCBI Taxonomy" id="412755"/>
    <lineage>
        <taxon>unclassified sequences</taxon>
        <taxon>metagenomes</taxon>
        <taxon>ecological metagenomes</taxon>
    </lineage>
</organism>
<proteinExistence type="predicted"/>
<name>A0A0F9JCF4_9ZZZZ</name>
<comment type="caution">
    <text evidence="2">The sequence shown here is derived from an EMBL/GenBank/DDBJ whole genome shotgun (WGS) entry which is preliminary data.</text>
</comment>
<evidence type="ECO:0000313" key="2">
    <source>
        <dbReference type="EMBL" id="KKM59976.1"/>
    </source>
</evidence>
<sequence length="83" mass="9242">MTTDEMIEAAKGFRPGKAWACGDYENTAQLAYAKLNHKGDVIDFIGLLLAEIDDLKQTIDMAVEERKRLGKLRAKAATSRDEL</sequence>
<protein>
    <submittedName>
        <fullName evidence="2">Uncharacterized protein</fullName>
    </submittedName>
</protein>
<gene>
    <name evidence="2" type="ORF">LCGC14_1546550</name>
</gene>